<comment type="function">
    <text evidence="11">Promotes RNA polymerase assembly. Latches the N- and C-terminal regions of the beta' subunit thereby facilitating its interaction with the beta and alpha subunits.</text>
</comment>
<dbReference type="GO" id="GO:0003677">
    <property type="term" value="F:DNA binding"/>
    <property type="evidence" value="ECO:0007669"/>
    <property type="project" value="UniProtKB-UniRule"/>
</dbReference>
<evidence type="ECO:0000256" key="7">
    <source>
        <dbReference type="ARBA" id="ARBA00023163"/>
    </source>
</evidence>
<dbReference type="SUPFAM" id="SSF63562">
    <property type="entry name" value="RPB6/omega subunit-like"/>
    <property type="match status" value="1"/>
</dbReference>
<name>A0A517RDU2_9PLAN</name>
<evidence type="ECO:0000256" key="5">
    <source>
        <dbReference type="ARBA" id="ARBA00022679"/>
    </source>
</evidence>
<organism evidence="12 13">
    <name type="scientific">Gimesia alba</name>
    <dbReference type="NCBI Taxonomy" id="2527973"/>
    <lineage>
        <taxon>Bacteria</taxon>
        <taxon>Pseudomonadati</taxon>
        <taxon>Planctomycetota</taxon>
        <taxon>Planctomycetia</taxon>
        <taxon>Planctomycetales</taxon>
        <taxon>Planctomycetaceae</taxon>
        <taxon>Gimesia</taxon>
    </lineage>
</organism>
<dbReference type="HAMAP" id="MF_00366">
    <property type="entry name" value="RNApol_bact_RpoZ"/>
    <property type="match status" value="1"/>
</dbReference>
<comment type="similarity">
    <text evidence="1 11">Belongs to the RNA polymerase subunit omega family.</text>
</comment>
<gene>
    <name evidence="11 12" type="primary">rpoZ</name>
    <name evidence="12" type="ORF">Pan241w_21300</name>
</gene>
<evidence type="ECO:0000256" key="10">
    <source>
        <dbReference type="ARBA" id="ARBA00048552"/>
    </source>
</evidence>
<keyword evidence="6 11" id="KW-0548">Nucleotidyltransferase</keyword>
<dbReference type="OrthoDB" id="285093at2"/>
<evidence type="ECO:0000256" key="6">
    <source>
        <dbReference type="ARBA" id="ARBA00022695"/>
    </source>
</evidence>
<dbReference type="Proteomes" id="UP000317171">
    <property type="component" value="Chromosome"/>
</dbReference>
<dbReference type="EC" id="2.7.7.6" evidence="2 11"/>
<dbReference type="Gene3D" id="3.90.940.10">
    <property type="match status" value="1"/>
</dbReference>
<dbReference type="GO" id="GO:0006351">
    <property type="term" value="P:DNA-templated transcription"/>
    <property type="evidence" value="ECO:0007669"/>
    <property type="project" value="UniProtKB-UniRule"/>
</dbReference>
<sequence length="94" mass="10511">MLEEFKEEEIVNKVGGRFKLSALIQKRIVALNRGARPLVELQTKNHMEVVVQEIMEDKIYLDQSGEVAITEEAVSPLEGVEYDDAGPSLEDLAP</sequence>
<evidence type="ECO:0000256" key="4">
    <source>
        <dbReference type="ARBA" id="ARBA00022478"/>
    </source>
</evidence>
<dbReference type="RefSeq" id="WP_145214600.1">
    <property type="nucleotide sequence ID" value="NZ_CP036269.1"/>
</dbReference>
<evidence type="ECO:0000256" key="1">
    <source>
        <dbReference type="ARBA" id="ARBA00006711"/>
    </source>
</evidence>
<dbReference type="AlphaFoldDB" id="A0A517RDU2"/>
<dbReference type="InterPro" id="IPR006110">
    <property type="entry name" value="Pol_omega/Rpo6/RPB6"/>
</dbReference>
<evidence type="ECO:0000256" key="2">
    <source>
        <dbReference type="ARBA" id="ARBA00012418"/>
    </source>
</evidence>
<proteinExistence type="inferred from homology"/>
<evidence type="ECO:0000256" key="11">
    <source>
        <dbReference type="HAMAP-Rule" id="MF_00366"/>
    </source>
</evidence>
<dbReference type="KEGG" id="gaz:Pan241w_21300"/>
<evidence type="ECO:0000313" key="13">
    <source>
        <dbReference type="Proteomes" id="UP000317171"/>
    </source>
</evidence>
<comment type="subunit">
    <text evidence="11">The RNAP catalytic core consists of 2 alpha, 1 beta, 1 beta' and 1 omega subunit. When a sigma factor is associated with the core the holoenzyme is formed, which can initiate transcription.</text>
</comment>
<reference evidence="12 13" key="1">
    <citation type="submission" date="2019-02" db="EMBL/GenBank/DDBJ databases">
        <title>Deep-cultivation of Planctomycetes and their phenomic and genomic characterization uncovers novel biology.</title>
        <authorList>
            <person name="Wiegand S."/>
            <person name="Jogler M."/>
            <person name="Boedeker C."/>
            <person name="Pinto D."/>
            <person name="Vollmers J."/>
            <person name="Rivas-Marin E."/>
            <person name="Kohn T."/>
            <person name="Peeters S.H."/>
            <person name="Heuer A."/>
            <person name="Rast P."/>
            <person name="Oberbeckmann S."/>
            <person name="Bunk B."/>
            <person name="Jeske O."/>
            <person name="Meyerdierks A."/>
            <person name="Storesund J.E."/>
            <person name="Kallscheuer N."/>
            <person name="Luecker S."/>
            <person name="Lage O.M."/>
            <person name="Pohl T."/>
            <person name="Merkel B.J."/>
            <person name="Hornburger P."/>
            <person name="Mueller R.-W."/>
            <person name="Bruemmer F."/>
            <person name="Labrenz M."/>
            <person name="Spormann A.M."/>
            <person name="Op den Camp H."/>
            <person name="Overmann J."/>
            <person name="Amann R."/>
            <person name="Jetten M.S.M."/>
            <person name="Mascher T."/>
            <person name="Medema M.H."/>
            <person name="Devos D.P."/>
            <person name="Kaster A.-K."/>
            <person name="Ovreas L."/>
            <person name="Rohde M."/>
            <person name="Galperin M.Y."/>
            <person name="Jogler C."/>
        </authorList>
    </citation>
    <scope>NUCLEOTIDE SEQUENCE [LARGE SCALE GENOMIC DNA]</scope>
    <source>
        <strain evidence="12 13">Pan241w</strain>
    </source>
</reference>
<accession>A0A517RDU2</accession>
<comment type="catalytic activity">
    <reaction evidence="10 11">
        <text>RNA(n) + a ribonucleoside 5'-triphosphate = RNA(n+1) + diphosphate</text>
        <dbReference type="Rhea" id="RHEA:21248"/>
        <dbReference type="Rhea" id="RHEA-COMP:14527"/>
        <dbReference type="Rhea" id="RHEA-COMP:17342"/>
        <dbReference type="ChEBI" id="CHEBI:33019"/>
        <dbReference type="ChEBI" id="CHEBI:61557"/>
        <dbReference type="ChEBI" id="CHEBI:140395"/>
        <dbReference type="EC" id="2.7.7.6"/>
    </reaction>
</comment>
<keyword evidence="7 11" id="KW-0804">Transcription</keyword>
<dbReference type="InterPro" id="IPR036161">
    <property type="entry name" value="RPB6/omega-like_sf"/>
</dbReference>
<evidence type="ECO:0000256" key="3">
    <source>
        <dbReference type="ARBA" id="ARBA00013725"/>
    </source>
</evidence>
<dbReference type="GO" id="GO:0000428">
    <property type="term" value="C:DNA-directed RNA polymerase complex"/>
    <property type="evidence" value="ECO:0007669"/>
    <property type="project" value="UniProtKB-KW"/>
</dbReference>
<protein>
    <recommendedName>
        <fullName evidence="3 11">DNA-directed RNA polymerase subunit omega</fullName>
        <shortName evidence="11">RNAP omega subunit</shortName>
        <ecNumber evidence="2 11">2.7.7.6</ecNumber>
    </recommendedName>
    <alternativeName>
        <fullName evidence="9 11">RNA polymerase omega subunit</fullName>
    </alternativeName>
    <alternativeName>
        <fullName evidence="8 11">Transcriptase subunit omega</fullName>
    </alternativeName>
</protein>
<dbReference type="Pfam" id="PF01192">
    <property type="entry name" value="RNA_pol_Rpb6"/>
    <property type="match status" value="1"/>
</dbReference>
<dbReference type="EMBL" id="CP036269">
    <property type="protein sequence ID" value="QDT42049.1"/>
    <property type="molecule type" value="Genomic_DNA"/>
</dbReference>
<evidence type="ECO:0000256" key="8">
    <source>
        <dbReference type="ARBA" id="ARBA00029924"/>
    </source>
</evidence>
<keyword evidence="4 11" id="KW-0240">DNA-directed RNA polymerase</keyword>
<keyword evidence="5 11" id="KW-0808">Transferase</keyword>
<keyword evidence="13" id="KW-1185">Reference proteome</keyword>
<evidence type="ECO:0000256" key="9">
    <source>
        <dbReference type="ARBA" id="ARBA00030998"/>
    </source>
</evidence>
<dbReference type="GO" id="GO:0003899">
    <property type="term" value="F:DNA-directed RNA polymerase activity"/>
    <property type="evidence" value="ECO:0007669"/>
    <property type="project" value="UniProtKB-UniRule"/>
</dbReference>
<dbReference type="InterPro" id="IPR003716">
    <property type="entry name" value="DNA-dir_RNA_pol_omega"/>
</dbReference>
<evidence type="ECO:0000313" key="12">
    <source>
        <dbReference type="EMBL" id="QDT42049.1"/>
    </source>
</evidence>